<sequence length="143" mass="16698">MKPIVLCFALLLSQATHAARLDRHYYGEWKITAVLDSQESTSLSDDEAGKLVGTRLVIAPDRVRFGKADCMNPSFKVVQRRFYPYFVKQYNFEPKKLPLTDKVREITVTCREPVGINFIYVRDREQLVLYWEGYFLNAVKQTR</sequence>
<dbReference type="RefSeq" id="WP_167081353.1">
    <property type="nucleotide sequence ID" value="NZ_VVIW01000034.1"/>
</dbReference>
<feature type="chain" id="PRO_5047465044" description="DUF2147 domain-containing protein" evidence="1">
    <location>
        <begin position="19"/>
        <end position="143"/>
    </location>
</feature>
<evidence type="ECO:0000313" key="2">
    <source>
        <dbReference type="EMBL" id="NHZ44574.1"/>
    </source>
</evidence>
<evidence type="ECO:0008006" key="4">
    <source>
        <dbReference type="Google" id="ProtNLM"/>
    </source>
</evidence>
<keyword evidence="1" id="KW-0732">Signal</keyword>
<evidence type="ECO:0000256" key="1">
    <source>
        <dbReference type="SAM" id="SignalP"/>
    </source>
</evidence>
<gene>
    <name evidence="2" type="ORF">F1609_31115</name>
</gene>
<reference evidence="2 3" key="1">
    <citation type="submission" date="2019-09" db="EMBL/GenBank/DDBJ databases">
        <title>Taxonomy of Antarctic Massilia spp.: description of Massilia rubra sp. nov., Massilia aquatica sp. nov., Massilia mucilaginosa sp. nov., Massilia frigida sp. nov. isolated from streams, lakes and regoliths.</title>
        <authorList>
            <person name="Holochova P."/>
            <person name="Sedlacek I."/>
            <person name="Kralova S."/>
            <person name="Maslanova I."/>
            <person name="Busse H.-J."/>
            <person name="Stankova E."/>
            <person name="Vrbovska V."/>
            <person name="Kovarovic V."/>
            <person name="Bartak M."/>
            <person name="Svec P."/>
            <person name="Pantucek R."/>
        </authorList>
    </citation>
    <scope>NUCLEOTIDE SEQUENCE [LARGE SCALE GENOMIC DNA]</scope>
    <source>
        <strain evidence="2 3">CCM 8693</strain>
    </source>
</reference>
<dbReference type="EMBL" id="VVIW01000034">
    <property type="protein sequence ID" value="NHZ44574.1"/>
    <property type="molecule type" value="Genomic_DNA"/>
</dbReference>
<name>A0ABX0MDX2_9BURK</name>
<protein>
    <recommendedName>
        <fullName evidence="4">DUF2147 domain-containing protein</fullName>
    </recommendedName>
</protein>
<feature type="signal peptide" evidence="1">
    <location>
        <begin position="1"/>
        <end position="18"/>
    </location>
</feature>
<evidence type="ECO:0000313" key="3">
    <source>
        <dbReference type="Proteomes" id="UP000819052"/>
    </source>
</evidence>
<accession>A0ABX0MDX2</accession>
<proteinExistence type="predicted"/>
<organism evidence="2 3">
    <name type="scientific">Massilia aquatica</name>
    <dbReference type="NCBI Taxonomy" id="2609000"/>
    <lineage>
        <taxon>Bacteria</taxon>
        <taxon>Pseudomonadati</taxon>
        <taxon>Pseudomonadota</taxon>
        <taxon>Betaproteobacteria</taxon>
        <taxon>Burkholderiales</taxon>
        <taxon>Oxalobacteraceae</taxon>
        <taxon>Telluria group</taxon>
        <taxon>Massilia</taxon>
    </lineage>
</organism>
<keyword evidence="3" id="KW-1185">Reference proteome</keyword>
<dbReference type="Proteomes" id="UP000819052">
    <property type="component" value="Unassembled WGS sequence"/>
</dbReference>
<comment type="caution">
    <text evidence="2">The sequence shown here is derived from an EMBL/GenBank/DDBJ whole genome shotgun (WGS) entry which is preliminary data.</text>
</comment>